<evidence type="ECO:0000256" key="1">
    <source>
        <dbReference type="SAM" id="SignalP"/>
    </source>
</evidence>
<dbReference type="InterPro" id="IPR038921">
    <property type="entry name" value="YOR389W-like"/>
</dbReference>
<feature type="signal peptide" evidence="1">
    <location>
        <begin position="1"/>
        <end position="16"/>
    </location>
</feature>
<name>A0A0D0D0L4_9AGAR</name>
<dbReference type="Proteomes" id="UP000053593">
    <property type="component" value="Unassembled WGS sequence"/>
</dbReference>
<dbReference type="PANTHER" id="PTHR35204">
    <property type="entry name" value="YALI0A21131P"/>
    <property type="match status" value="1"/>
</dbReference>
<dbReference type="AlphaFoldDB" id="A0A0D0D0L4"/>
<gene>
    <name evidence="2" type="ORF">GYMLUDRAFT_198300</name>
</gene>
<protein>
    <submittedName>
        <fullName evidence="2">Uncharacterized protein</fullName>
    </submittedName>
</protein>
<feature type="chain" id="PRO_5002225583" evidence="1">
    <location>
        <begin position="17"/>
        <end position="534"/>
    </location>
</feature>
<accession>A0A0D0D0L4</accession>
<proteinExistence type="predicted"/>
<dbReference type="OrthoDB" id="10261782at2759"/>
<sequence>MIILSLLLRWLATAKAGQLVTQNADADFNIESWSLDVHPSPNNTANFIFNTVHSLLTGWPGRRYRNGHTIVPGILPAGTLLYHGRGDPHVPETPEWTALDSELSTLYCGLFSEDHQGCWHLTLVAERSLKVLYFDGYSGLKFPGGTIDSQDVVAWGKIEPDNYSEEPRRISDLCNWGKQFGIDGFVRLHTSYEVMLCNFSAGLRVDSILHLKMPYVPQPANSSFQGPPIRPPPKMEVGIPLDAFGLEEILASKRIDEYPGEVRIQLDLHRLVSFYDISLAPSLVSTRFGQHRLRHRILGISQEDIIAAKERIADELAAEKWTGLVSGIDWPSWFHTLVQRYADRLELLYLDLNSTDCAEDISPIMRRIFVQLRGMLQPYNLFSVQPKIKSNHEKFWAEPVYRTCAKAYPPFVSAQATFTPAEWLMFSSLSTVNGEICRVITKMWADGVEYDLENTQTHDMPSLLRVHTQWKQDLDALMSWLDWTEWLKCAPACNFDEMCYLPISPYRVPGADPAEDWIIQARDPRPTCVSKHSR</sequence>
<keyword evidence="3" id="KW-1185">Reference proteome</keyword>
<reference evidence="2 3" key="1">
    <citation type="submission" date="2014-04" db="EMBL/GenBank/DDBJ databases">
        <title>Evolutionary Origins and Diversification of the Mycorrhizal Mutualists.</title>
        <authorList>
            <consortium name="DOE Joint Genome Institute"/>
            <consortium name="Mycorrhizal Genomics Consortium"/>
            <person name="Kohler A."/>
            <person name="Kuo A."/>
            <person name="Nagy L.G."/>
            <person name="Floudas D."/>
            <person name="Copeland A."/>
            <person name="Barry K.W."/>
            <person name="Cichocki N."/>
            <person name="Veneault-Fourrey C."/>
            <person name="LaButti K."/>
            <person name="Lindquist E.A."/>
            <person name="Lipzen A."/>
            <person name="Lundell T."/>
            <person name="Morin E."/>
            <person name="Murat C."/>
            <person name="Riley R."/>
            <person name="Ohm R."/>
            <person name="Sun H."/>
            <person name="Tunlid A."/>
            <person name="Henrissat B."/>
            <person name="Grigoriev I.V."/>
            <person name="Hibbett D.S."/>
            <person name="Martin F."/>
        </authorList>
    </citation>
    <scope>NUCLEOTIDE SEQUENCE [LARGE SCALE GENOMIC DNA]</scope>
    <source>
        <strain evidence="2 3">FD-317 M1</strain>
    </source>
</reference>
<evidence type="ECO:0000313" key="2">
    <source>
        <dbReference type="EMBL" id="KIK62518.1"/>
    </source>
</evidence>
<dbReference type="EMBL" id="KN834767">
    <property type="protein sequence ID" value="KIK62518.1"/>
    <property type="molecule type" value="Genomic_DNA"/>
</dbReference>
<organism evidence="2 3">
    <name type="scientific">Collybiopsis luxurians FD-317 M1</name>
    <dbReference type="NCBI Taxonomy" id="944289"/>
    <lineage>
        <taxon>Eukaryota</taxon>
        <taxon>Fungi</taxon>
        <taxon>Dikarya</taxon>
        <taxon>Basidiomycota</taxon>
        <taxon>Agaricomycotina</taxon>
        <taxon>Agaricomycetes</taxon>
        <taxon>Agaricomycetidae</taxon>
        <taxon>Agaricales</taxon>
        <taxon>Marasmiineae</taxon>
        <taxon>Omphalotaceae</taxon>
        <taxon>Collybiopsis</taxon>
        <taxon>Collybiopsis luxurians</taxon>
    </lineage>
</organism>
<dbReference type="PANTHER" id="PTHR35204:SF1">
    <property type="entry name" value="ENTEROTOXIN"/>
    <property type="match status" value="1"/>
</dbReference>
<dbReference type="HOGENOM" id="CLU_017366_2_1_1"/>
<keyword evidence="1" id="KW-0732">Signal</keyword>
<evidence type="ECO:0000313" key="3">
    <source>
        <dbReference type="Proteomes" id="UP000053593"/>
    </source>
</evidence>